<dbReference type="InterPro" id="IPR032755">
    <property type="entry name" value="TSNAXIP1_N"/>
</dbReference>
<dbReference type="AlphaFoldDB" id="A0A8S2Z0P7"/>
<feature type="region of interest" description="Disordered" evidence="3">
    <location>
        <begin position="369"/>
        <end position="400"/>
    </location>
</feature>
<keyword evidence="1 2" id="KW-0175">Coiled coil</keyword>
<name>A0A8S2Z0P7_9BILA</name>
<evidence type="ECO:0000259" key="4">
    <source>
        <dbReference type="Pfam" id="PF15739"/>
    </source>
</evidence>
<dbReference type="PANTHER" id="PTHR16306:SF0">
    <property type="entry name" value="TRANSLIN-ASSOCIATED FACTOR X-INTERACTING PROTEIN 1"/>
    <property type="match status" value="1"/>
</dbReference>
<organism evidence="5 6">
    <name type="scientific">Rotaria magnacalcarata</name>
    <dbReference type="NCBI Taxonomy" id="392030"/>
    <lineage>
        <taxon>Eukaryota</taxon>
        <taxon>Metazoa</taxon>
        <taxon>Spiralia</taxon>
        <taxon>Gnathifera</taxon>
        <taxon>Rotifera</taxon>
        <taxon>Eurotatoria</taxon>
        <taxon>Bdelloidea</taxon>
        <taxon>Philodinida</taxon>
        <taxon>Philodinidae</taxon>
        <taxon>Rotaria</taxon>
    </lineage>
</organism>
<sequence length="591" mass="68673">DSWPANASGGSSAFRNLALTNQGRLVQTGASLRGKLDTTPKPRFLAIIEDYLYRELKALGVEDAVANESRLQVFREVFSTIIDDFKTYKPLLAAIKNEYEIMLTHLNDKVIDLEPLRQQLVLLSEQCDKKLMQYRKEEREEISLLKEEKRRLQQTIRQLTNQNQNLETNIQRLQEEVASQYQLYRRELDARKLLINDANDLRNQQEKRIEDKEGIDEQGMKKEDPIMMRIALKQARKDLNGALAKITHMEANYNDVVPRRDFVALEAKSGECLQRIKELQIVNDNQSQEIEQLRTQNENFKEDVQRLQREKDELNMKNENIHDEMTPRPSWDLAGEVIDGGAERWMNVSVNKTSQEKLVLLLNEFTGGNDDDGSGNLSQTTTIPEQLSPRGEGEQVPFHLRSSRSVKNRRLTRRDVAVLIQEIWTERRISDKQDGRTKSLSEFIYEFFRNRYGNHNTAVEMGYNLDYSCKRFKHNENCQLFYHILSGEADEDIYHYTKNLIEQLADRIIKESETHPNGTVTADAFHNMLTKYLPNKTPSDISELVAAAEKEQPNTEQLSVAKLFSVDDEDNYGEFIRVLKRHLNEDKQNYA</sequence>
<protein>
    <recommendedName>
        <fullName evidence="4">Translin-associated factor X-interacting protein 1 N-terminal domain-containing protein</fullName>
    </recommendedName>
</protein>
<dbReference type="GO" id="GO:0005737">
    <property type="term" value="C:cytoplasm"/>
    <property type="evidence" value="ECO:0007669"/>
    <property type="project" value="TreeGrafter"/>
</dbReference>
<evidence type="ECO:0000313" key="5">
    <source>
        <dbReference type="EMBL" id="CAF4587685.1"/>
    </source>
</evidence>
<reference evidence="5" key="1">
    <citation type="submission" date="2021-02" db="EMBL/GenBank/DDBJ databases">
        <authorList>
            <person name="Nowell W R."/>
        </authorList>
    </citation>
    <scope>NUCLEOTIDE SEQUENCE</scope>
</reference>
<dbReference type="Proteomes" id="UP000681720">
    <property type="component" value="Unassembled WGS sequence"/>
</dbReference>
<feature type="coiled-coil region" evidence="2">
    <location>
        <begin position="135"/>
        <end position="252"/>
    </location>
</feature>
<comment type="caution">
    <text evidence="5">The sequence shown here is derived from an EMBL/GenBank/DDBJ whole genome shotgun (WGS) entry which is preliminary data.</text>
</comment>
<feature type="non-terminal residue" evidence="5">
    <location>
        <position position="1"/>
    </location>
</feature>
<evidence type="ECO:0000256" key="2">
    <source>
        <dbReference type="SAM" id="Coils"/>
    </source>
</evidence>
<dbReference type="EMBL" id="CAJOBJ010101014">
    <property type="protein sequence ID" value="CAF4587685.1"/>
    <property type="molecule type" value="Genomic_DNA"/>
</dbReference>
<feature type="domain" description="Translin-associated factor X-interacting protein 1 N-terminal" evidence="4">
    <location>
        <begin position="49"/>
        <end position="159"/>
    </location>
</feature>
<evidence type="ECO:0000313" key="6">
    <source>
        <dbReference type="Proteomes" id="UP000681720"/>
    </source>
</evidence>
<proteinExistence type="predicted"/>
<gene>
    <name evidence="5" type="ORF">GIL414_LOCUS38357</name>
</gene>
<dbReference type="Pfam" id="PF15739">
    <property type="entry name" value="TSNAXIP1_N"/>
    <property type="match status" value="1"/>
</dbReference>
<evidence type="ECO:0000256" key="1">
    <source>
        <dbReference type="ARBA" id="ARBA00023054"/>
    </source>
</evidence>
<accession>A0A8S2Z0P7</accession>
<feature type="coiled-coil region" evidence="2">
    <location>
        <begin position="276"/>
        <end position="324"/>
    </location>
</feature>
<feature type="non-terminal residue" evidence="5">
    <location>
        <position position="591"/>
    </location>
</feature>
<evidence type="ECO:0000256" key="3">
    <source>
        <dbReference type="SAM" id="MobiDB-lite"/>
    </source>
</evidence>
<dbReference type="PANTHER" id="PTHR16306">
    <property type="entry name" value="TRANSLIN-ASSOCIATED FACTOR X-INTERACTING PROTEIN 1"/>
    <property type="match status" value="1"/>
</dbReference>